<dbReference type="Proteomes" id="UP000192660">
    <property type="component" value="Unassembled WGS sequence"/>
</dbReference>
<evidence type="ECO:0000313" key="1">
    <source>
        <dbReference type="EMBL" id="SMC08016.1"/>
    </source>
</evidence>
<dbReference type="RefSeq" id="WP_084662048.1">
    <property type="nucleotide sequence ID" value="NZ_FWWY01000002.1"/>
</dbReference>
<dbReference type="AlphaFoldDB" id="A0A1W1WP58"/>
<dbReference type="Gene3D" id="1.25.10.10">
    <property type="entry name" value="Leucine-rich Repeat Variant"/>
    <property type="match status" value="1"/>
</dbReference>
<name>A0A1W1WP58_SULTA</name>
<proteinExistence type="predicted"/>
<evidence type="ECO:0008006" key="3">
    <source>
        <dbReference type="Google" id="ProtNLM"/>
    </source>
</evidence>
<dbReference type="InterPro" id="IPR011989">
    <property type="entry name" value="ARM-like"/>
</dbReference>
<reference evidence="2" key="1">
    <citation type="submission" date="2017-04" db="EMBL/GenBank/DDBJ databases">
        <authorList>
            <person name="Varghese N."/>
            <person name="Submissions S."/>
        </authorList>
    </citation>
    <scope>NUCLEOTIDE SEQUENCE [LARGE SCALE GENOMIC DNA]</scope>
    <source>
        <strain evidence="2">DSM 9293</strain>
    </source>
</reference>
<dbReference type="EMBL" id="FWWY01000002">
    <property type="protein sequence ID" value="SMC08016.1"/>
    <property type="molecule type" value="Genomic_DNA"/>
</dbReference>
<protein>
    <recommendedName>
        <fullName evidence="3">DUF4116 domain-containing protein</fullName>
    </recommendedName>
</protein>
<sequence length="142" mass="15651">MTTLLLNADLLFLKQYPMVLATQPLPDSDPLQTNGFFRLTVSDDALPLLAQSGTLAVREALAYNNRLNTALALILADDADDRVLYALARNPRTPLVALENLTHNPHASQQTLQAVRHHRHCSQTLYDTLTHQLQATDPTAAS</sequence>
<gene>
    <name evidence="1" type="ORF">SAMN00768000_3596</name>
</gene>
<keyword evidence="2" id="KW-1185">Reference proteome</keyword>
<organism evidence="1 2">
    <name type="scientific">Sulfobacillus thermosulfidooxidans (strain DSM 9293 / VKM B-1269 / AT-1)</name>
    <dbReference type="NCBI Taxonomy" id="929705"/>
    <lineage>
        <taxon>Bacteria</taxon>
        <taxon>Bacillati</taxon>
        <taxon>Bacillota</taxon>
        <taxon>Clostridia</taxon>
        <taxon>Eubacteriales</taxon>
        <taxon>Clostridiales Family XVII. Incertae Sedis</taxon>
        <taxon>Sulfobacillus</taxon>
    </lineage>
</organism>
<evidence type="ECO:0000313" key="2">
    <source>
        <dbReference type="Proteomes" id="UP000192660"/>
    </source>
</evidence>
<accession>A0A1W1WP58</accession>